<dbReference type="Proteomes" id="UP000285301">
    <property type="component" value="Unassembled WGS sequence"/>
</dbReference>
<keyword evidence="6" id="KW-1185">Reference proteome</keyword>
<keyword evidence="2 3" id="KW-0175">Coiled coil</keyword>
<reference evidence="4" key="2">
    <citation type="submission" date="2018-11" db="EMBL/GenBank/DDBJ databases">
        <title>Trombidioid mite genomics.</title>
        <authorList>
            <person name="Dong X."/>
        </authorList>
    </citation>
    <scope>NUCLEOTIDE SEQUENCE</scope>
    <source>
        <strain evidence="4">UoL-WK</strain>
    </source>
</reference>
<dbReference type="PANTHER" id="PTHR19212:SF0">
    <property type="entry name" value="LD07988P"/>
    <property type="match status" value="1"/>
</dbReference>
<dbReference type="AlphaFoldDB" id="A0A3S3SNB1"/>
<proteinExistence type="inferred from homology"/>
<dbReference type="GO" id="GO:0006355">
    <property type="term" value="P:regulation of DNA-templated transcription"/>
    <property type="evidence" value="ECO:0007669"/>
    <property type="project" value="InterPro"/>
</dbReference>
<evidence type="ECO:0000256" key="3">
    <source>
        <dbReference type="SAM" id="Coils"/>
    </source>
</evidence>
<evidence type="ECO:0000313" key="4">
    <source>
        <dbReference type="EMBL" id="RWS16576.1"/>
    </source>
</evidence>
<sequence length="254" mass="29971">MVSNAQLEKEKQCYSYQIEMLKDEIEEMRECNYRLQKDFKEKSRENGLVLITNEDNDNCAHKPLMNGDVNWPKVNSNKSTSSGINGTLISREAARILSEMEGETIEEKLRLISKEKQELLEEIKQLRSEVEEERQRNKDSMLSNQMINGIEMKLNEIETSKLIHEYKFRLIEAEQERNNLQNIIIRLETQLERLRQNAEQSEKLENDLKTEKRKVLRELREAQARIEDLETSNAHLQKRIDKFKSKCLATINSN</sequence>
<dbReference type="Pfam" id="PF09738">
    <property type="entry name" value="LRRFIP"/>
    <property type="match status" value="1"/>
</dbReference>
<gene>
    <name evidence="4" type="ORF">B4U79_02016</name>
    <name evidence="5" type="ORF">B4U79_10005</name>
</gene>
<accession>A0A3S3SNB1</accession>
<protein>
    <submittedName>
        <fullName evidence="4">Leucine-rich repeat flightless-interacting protein 2-like protein</fullName>
    </submittedName>
</protein>
<comment type="caution">
    <text evidence="4">The sequence shown here is derived from an EMBL/GenBank/DDBJ whole genome shotgun (WGS) entry which is preliminary data.</text>
</comment>
<dbReference type="EMBL" id="NCKU01000206">
    <property type="protein sequence ID" value="RWS16592.1"/>
    <property type="molecule type" value="Genomic_DNA"/>
</dbReference>
<dbReference type="STRING" id="1965070.A0A3S3SNB1"/>
<dbReference type="EMBL" id="NCKU01000207">
    <property type="protein sequence ID" value="RWS16576.1"/>
    <property type="molecule type" value="Genomic_DNA"/>
</dbReference>
<organism evidence="4 6">
    <name type="scientific">Dinothrombium tinctorium</name>
    <dbReference type="NCBI Taxonomy" id="1965070"/>
    <lineage>
        <taxon>Eukaryota</taxon>
        <taxon>Metazoa</taxon>
        <taxon>Ecdysozoa</taxon>
        <taxon>Arthropoda</taxon>
        <taxon>Chelicerata</taxon>
        <taxon>Arachnida</taxon>
        <taxon>Acari</taxon>
        <taxon>Acariformes</taxon>
        <taxon>Trombidiformes</taxon>
        <taxon>Prostigmata</taxon>
        <taxon>Anystina</taxon>
        <taxon>Parasitengona</taxon>
        <taxon>Trombidioidea</taxon>
        <taxon>Trombidiidae</taxon>
        <taxon>Dinothrombium</taxon>
    </lineage>
</organism>
<name>A0A3S3SNB1_9ACAR</name>
<evidence type="ECO:0000256" key="2">
    <source>
        <dbReference type="ARBA" id="ARBA00023054"/>
    </source>
</evidence>
<dbReference type="Gene3D" id="1.20.5.4090">
    <property type="match status" value="1"/>
</dbReference>
<dbReference type="PANTHER" id="PTHR19212">
    <property type="entry name" value="LEUCINE RICH REPEAT IN FLII INTERACTING PROTEIN"/>
    <property type="match status" value="1"/>
</dbReference>
<evidence type="ECO:0000313" key="6">
    <source>
        <dbReference type="Proteomes" id="UP000285301"/>
    </source>
</evidence>
<feature type="coiled-coil region" evidence="3">
    <location>
        <begin position="4"/>
        <end position="38"/>
    </location>
</feature>
<evidence type="ECO:0000256" key="1">
    <source>
        <dbReference type="ARBA" id="ARBA00008275"/>
    </source>
</evidence>
<reference evidence="4 6" key="1">
    <citation type="journal article" date="2018" name="Gigascience">
        <title>Genomes of trombidid mites reveal novel predicted allergens and laterally-transferred genes associated with secondary metabolism.</title>
        <authorList>
            <person name="Dong X."/>
            <person name="Chaisiri K."/>
            <person name="Xia D."/>
            <person name="Armstrong S.D."/>
            <person name="Fang Y."/>
            <person name="Donnelly M.J."/>
            <person name="Kadowaki T."/>
            <person name="McGarry J.W."/>
            <person name="Darby A.C."/>
            <person name="Makepeace B.L."/>
        </authorList>
    </citation>
    <scope>NUCLEOTIDE SEQUENCE [LARGE SCALE GENOMIC DNA]</scope>
    <source>
        <strain evidence="4">UoL-WK</strain>
    </source>
</reference>
<comment type="similarity">
    <text evidence="1">Belongs to the LRRFIP family.</text>
</comment>
<dbReference type="InterPro" id="IPR019139">
    <property type="entry name" value="LRRFIP1/2"/>
</dbReference>
<dbReference type="OrthoDB" id="10028421at2759"/>
<feature type="coiled-coil region" evidence="3">
    <location>
        <begin position="102"/>
        <end position="246"/>
    </location>
</feature>
<evidence type="ECO:0000313" key="5">
    <source>
        <dbReference type="EMBL" id="RWS16592.1"/>
    </source>
</evidence>